<accession>A0ABR3GV60</accession>
<comment type="similarity">
    <text evidence="1">Belongs to the annexin family.</text>
</comment>
<dbReference type="PROSITE" id="PS51897">
    <property type="entry name" value="ANNEXIN_2"/>
    <property type="match status" value="2"/>
</dbReference>
<protein>
    <recommendedName>
        <fullName evidence="6">Annexin</fullName>
    </recommendedName>
</protein>
<keyword evidence="2" id="KW-0677">Repeat</keyword>
<organism evidence="4 5">
    <name type="scientific">Discina gigas</name>
    <dbReference type="NCBI Taxonomy" id="1032678"/>
    <lineage>
        <taxon>Eukaryota</taxon>
        <taxon>Fungi</taxon>
        <taxon>Dikarya</taxon>
        <taxon>Ascomycota</taxon>
        <taxon>Pezizomycotina</taxon>
        <taxon>Pezizomycetes</taxon>
        <taxon>Pezizales</taxon>
        <taxon>Discinaceae</taxon>
        <taxon>Discina</taxon>
    </lineage>
</organism>
<keyword evidence="5" id="KW-1185">Reference proteome</keyword>
<dbReference type="SUPFAM" id="SSF47874">
    <property type="entry name" value="Annexin"/>
    <property type="match status" value="1"/>
</dbReference>
<dbReference type="Gene3D" id="1.10.220.10">
    <property type="entry name" value="Annexin"/>
    <property type="match status" value="3"/>
</dbReference>
<gene>
    <name evidence="4" type="ORF">Q9L58_001139</name>
</gene>
<comment type="caution">
    <text evidence="4">The sequence shown here is derived from an EMBL/GenBank/DDBJ whole genome shotgun (WGS) entry which is preliminary data.</text>
</comment>
<dbReference type="InterPro" id="IPR037104">
    <property type="entry name" value="Annexin_sf"/>
</dbReference>
<evidence type="ECO:0000313" key="5">
    <source>
        <dbReference type="Proteomes" id="UP001447188"/>
    </source>
</evidence>
<evidence type="ECO:0000256" key="3">
    <source>
        <dbReference type="ARBA" id="ARBA00023216"/>
    </source>
</evidence>
<dbReference type="SMART" id="SM00335">
    <property type="entry name" value="ANX"/>
    <property type="match status" value="2"/>
</dbReference>
<evidence type="ECO:0000313" key="4">
    <source>
        <dbReference type="EMBL" id="KAL0639823.1"/>
    </source>
</evidence>
<dbReference type="InterPro" id="IPR001464">
    <property type="entry name" value="Annexin"/>
</dbReference>
<dbReference type="Pfam" id="PF00191">
    <property type="entry name" value="Annexin"/>
    <property type="match status" value="3"/>
</dbReference>
<proteinExistence type="inferred from homology"/>
<name>A0ABR3GV60_9PEZI</name>
<reference evidence="4 5" key="1">
    <citation type="submission" date="2024-02" db="EMBL/GenBank/DDBJ databases">
        <title>Discinaceae phylogenomics.</title>
        <authorList>
            <person name="Dirks A.C."/>
            <person name="James T.Y."/>
        </authorList>
    </citation>
    <scope>NUCLEOTIDE SEQUENCE [LARGE SCALE GENOMIC DNA]</scope>
    <source>
        <strain evidence="4 5">ACD0624</strain>
    </source>
</reference>
<dbReference type="EMBL" id="JBBBZM010000008">
    <property type="protein sequence ID" value="KAL0639823.1"/>
    <property type="molecule type" value="Genomic_DNA"/>
</dbReference>
<evidence type="ECO:0000256" key="2">
    <source>
        <dbReference type="ARBA" id="ARBA00022737"/>
    </source>
</evidence>
<evidence type="ECO:0000256" key="1">
    <source>
        <dbReference type="ARBA" id="ARBA00007831"/>
    </source>
</evidence>
<dbReference type="PANTHER" id="PTHR10502">
    <property type="entry name" value="ANNEXIN"/>
    <property type="match status" value="1"/>
</dbReference>
<dbReference type="PANTHER" id="PTHR10502:SF102">
    <property type="entry name" value="ANNEXIN B11"/>
    <property type="match status" value="1"/>
</dbReference>
<dbReference type="Proteomes" id="UP001447188">
    <property type="component" value="Unassembled WGS sequence"/>
</dbReference>
<keyword evidence="3" id="KW-0041">Annexin</keyword>
<sequence>MKPVSDGYVPTFAQGYMPQKDATVIYKALSPSVTADEEALVHILPFLTPAQLTSIHHYLLNESKPSILIPDLVDKRIKSTFRDAIRAVVLGPLEFDVWLLNRATEGFGTNELFLSMVLLGRKNGDIEAIRDAYFRKYGKHLIDVIKKELSGPLEALYMDALEARRADESVPVSDSQVELDANELYTAMVGKSEGNKVSEILVTRSDAMIRKITSKYDGMSHGKSLEKMIEKKFGGGMKTALLYILHGANNRASREAKALEATMKGMGTKDEELSYRLAILHWDKDFLKLVINSYKKEFPSRHSLNARVKGETSGNYGKFLLALLEIP</sequence>
<dbReference type="InterPro" id="IPR018502">
    <property type="entry name" value="Annexin_repeat"/>
</dbReference>
<dbReference type="PRINTS" id="PR00196">
    <property type="entry name" value="ANNEXIN"/>
</dbReference>
<evidence type="ECO:0008006" key="6">
    <source>
        <dbReference type="Google" id="ProtNLM"/>
    </source>
</evidence>